<gene>
    <name evidence="1" type="ORF">J2I48_03515</name>
</gene>
<keyword evidence="2" id="KW-1185">Reference proteome</keyword>
<dbReference type="EMBL" id="JAFMYU010000002">
    <property type="protein sequence ID" value="MBO0930043.1"/>
    <property type="molecule type" value="Genomic_DNA"/>
</dbReference>
<organism evidence="1 2">
    <name type="scientific">Fibrella aquatilis</name>
    <dbReference type="NCBI Taxonomy" id="2817059"/>
    <lineage>
        <taxon>Bacteria</taxon>
        <taxon>Pseudomonadati</taxon>
        <taxon>Bacteroidota</taxon>
        <taxon>Cytophagia</taxon>
        <taxon>Cytophagales</taxon>
        <taxon>Spirosomataceae</taxon>
        <taxon>Fibrella</taxon>
    </lineage>
</organism>
<name>A0A939G2M3_9BACT</name>
<evidence type="ECO:0000313" key="2">
    <source>
        <dbReference type="Proteomes" id="UP000664795"/>
    </source>
</evidence>
<proteinExistence type="predicted"/>
<dbReference type="Proteomes" id="UP000664795">
    <property type="component" value="Unassembled WGS sequence"/>
</dbReference>
<evidence type="ECO:0000313" key="1">
    <source>
        <dbReference type="EMBL" id="MBO0930043.1"/>
    </source>
</evidence>
<reference evidence="1 2" key="1">
    <citation type="submission" date="2021-03" db="EMBL/GenBank/DDBJ databases">
        <title>Fibrella sp. HMF5036 genome sequencing and assembly.</title>
        <authorList>
            <person name="Kang H."/>
            <person name="Kim H."/>
            <person name="Bae S."/>
            <person name="Joh K."/>
        </authorList>
    </citation>
    <scope>NUCLEOTIDE SEQUENCE [LARGE SCALE GENOMIC DNA]</scope>
    <source>
        <strain evidence="1 2">HMF5036</strain>
    </source>
</reference>
<comment type="caution">
    <text evidence="1">The sequence shown here is derived from an EMBL/GenBank/DDBJ whole genome shotgun (WGS) entry which is preliminary data.</text>
</comment>
<dbReference type="AlphaFoldDB" id="A0A939G2M3"/>
<dbReference type="InterPro" id="IPR056510">
    <property type="entry name" value="WapI"/>
</dbReference>
<sequence>MKLTGPQGEFELNVIDYEYSDAAQFLKRNWLIVSMVTSQGDQQSTRTLTLLSTWELEMLRDWMQSVVDKANPAPRLTFIDPTLSFSNFSDNKDHYLFRIGLANEATPNWHADSKPFWMPLTPNRDELILAIRDLATQLDKFPVRE</sequence>
<dbReference type="Pfam" id="PF24716">
    <property type="entry name" value="WapI"/>
    <property type="match status" value="1"/>
</dbReference>
<protein>
    <submittedName>
        <fullName evidence="1">Uncharacterized protein</fullName>
    </submittedName>
</protein>
<dbReference type="RefSeq" id="WP_207334008.1">
    <property type="nucleotide sequence ID" value="NZ_JAFMYU010000002.1"/>
</dbReference>
<accession>A0A939G2M3</accession>